<evidence type="ECO:0000256" key="2">
    <source>
        <dbReference type="ARBA" id="ARBA00022448"/>
    </source>
</evidence>
<dbReference type="Proteomes" id="UP000230886">
    <property type="component" value="Unassembled WGS sequence"/>
</dbReference>
<dbReference type="Gene3D" id="3.10.105.10">
    <property type="entry name" value="Dipeptide-binding Protein, Domain 3"/>
    <property type="match status" value="1"/>
</dbReference>
<dbReference type="RefSeq" id="WP_065456111.1">
    <property type="nucleotide sequence ID" value="NZ_CP064920.1"/>
</dbReference>
<organism evidence="6 7">
    <name type="scientific">Rhodococcus qingshengii</name>
    <dbReference type="NCBI Taxonomy" id="334542"/>
    <lineage>
        <taxon>Bacteria</taxon>
        <taxon>Bacillati</taxon>
        <taxon>Actinomycetota</taxon>
        <taxon>Actinomycetes</taxon>
        <taxon>Mycobacteriales</taxon>
        <taxon>Nocardiaceae</taxon>
        <taxon>Rhodococcus</taxon>
        <taxon>Rhodococcus erythropolis group</taxon>
    </lineage>
</organism>
<evidence type="ECO:0000313" key="7">
    <source>
        <dbReference type="Proteomes" id="UP000230886"/>
    </source>
</evidence>
<dbReference type="PROSITE" id="PS51257">
    <property type="entry name" value="PROKAR_LIPOPROTEIN"/>
    <property type="match status" value="1"/>
</dbReference>
<dbReference type="SUPFAM" id="SSF53850">
    <property type="entry name" value="Periplasmic binding protein-like II"/>
    <property type="match status" value="1"/>
</dbReference>
<name>A0A2A5JG83_RHOSG</name>
<dbReference type="GO" id="GO:0015833">
    <property type="term" value="P:peptide transport"/>
    <property type="evidence" value="ECO:0007669"/>
    <property type="project" value="TreeGrafter"/>
</dbReference>
<accession>A0A2A5JG83</accession>
<dbReference type="GO" id="GO:0042597">
    <property type="term" value="C:periplasmic space"/>
    <property type="evidence" value="ECO:0007669"/>
    <property type="project" value="UniProtKB-ARBA"/>
</dbReference>
<reference evidence="6 7" key="1">
    <citation type="submission" date="2017-07" db="EMBL/GenBank/DDBJ databases">
        <title>Draft sequence of Rhodococcus enclensis 23b-28.</title>
        <authorList>
            <person name="Besaury L."/>
            <person name="Sancelme M."/>
            <person name="Amato P."/>
            <person name="Lallement A."/>
            <person name="Delort A.-M."/>
        </authorList>
    </citation>
    <scope>NUCLEOTIDE SEQUENCE [LARGE SCALE GENOMIC DNA]</scope>
    <source>
        <strain evidence="6 7">23b-28</strain>
    </source>
</reference>
<dbReference type="PANTHER" id="PTHR30290:SF9">
    <property type="entry name" value="OLIGOPEPTIDE-BINDING PROTEIN APPA"/>
    <property type="match status" value="1"/>
</dbReference>
<feature type="domain" description="Solute-binding protein family 5" evidence="5">
    <location>
        <begin position="81"/>
        <end position="438"/>
    </location>
</feature>
<comment type="similarity">
    <text evidence="1">Belongs to the bacterial solute-binding protein 5 family.</text>
</comment>
<evidence type="ECO:0000256" key="1">
    <source>
        <dbReference type="ARBA" id="ARBA00005695"/>
    </source>
</evidence>
<gene>
    <name evidence="6" type="ORF">CHR55_04470</name>
</gene>
<dbReference type="EMBL" id="NOVD01000002">
    <property type="protein sequence ID" value="PCK28575.1"/>
    <property type="molecule type" value="Genomic_DNA"/>
</dbReference>
<evidence type="ECO:0000256" key="4">
    <source>
        <dbReference type="SAM" id="SignalP"/>
    </source>
</evidence>
<keyword evidence="3 4" id="KW-0732">Signal</keyword>
<dbReference type="Gene3D" id="3.90.76.10">
    <property type="entry name" value="Dipeptide-binding Protein, Domain 1"/>
    <property type="match status" value="1"/>
</dbReference>
<dbReference type="AlphaFoldDB" id="A0A2A5JG83"/>
<feature type="signal peptide" evidence="4">
    <location>
        <begin position="1"/>
        <end position="18"/>
    </location>
</feature>
<sequence>MKLHKPGVLTLTATAAIGALLITSCSSPTGTDSSGNNDGLVLADGYELGGYNPVAGFGAAGEAKMYDGLVRLTGGTGMPGFEPSLAAEMPTANADATVWTVKLRDGVTFSDGSTFDADDVVATYKAILDPASASEARSSYDMISDVVAVDDSTVEFRLAYSYAPLLTKMLIGMVPSESLATPGLAAESPLNTAPVGTGPYTLVDLSPDRAVFEANENYWDGAPEIKKLTLLYVPDDNTRAQRMVSGEIDGTNLPPLLANTFSGKDNMSVTAHQSADWRGLSLPTNNPVAGDKAVRMALNLAADRQSMIDNVLGGHGRVAATPIPEVYGDSYNPNATFAYDPAEAERILTEAGWIEGADGIRSKDGQRAQFTIMYNSVDTVRRDLAQAFASDALAVGIEVDLEALSWDRIDPRINQDSTLLGGGDEPFDPDTQAYDALNSKYIAPGVGSIYDNASDYSNPAVDAGLEVGRRSLDQATRDAAYRDVQQAYVEDPGFVILVFLDHTYVSKDSDWQMSGPVLEPHSHGVTWGPWWSLQTWARGQ</sequence>
<dbReference type="GO" id="GO:1904680">
    <property type="term" value="F:peptide transmembrane transporter activity"/>
    <property type="evidence" value="ECO:0007669"/>
    <property type="project" value="TreeGrafter"/>
</dbReference>
<evidence type="ECO:0000256" key="3">
    <source>
        <dbReference type="ARBA" id="ARBA00022729"/>
    </source>
</evidence>
<comment type="caution">
    <text evidence="6">The sequence shown here is derived from an EMBL/GenBank/DDBJ whole genome shotgun (WGS) entry which is preliminary data.</text>
</comment>
<dbReference type="Gene3D" id="3.40.190.10">
    <property type="entry name" value="Periplasmic binding protein-like II"/>
    <property type="match status" value="1"/>
</dbReference>
<feature type="chain" id="PRO_5039180725" evidence="4">
    <location>
        <begin position="19"/>
        <end position="540"/>
    </location>
</feature>
<proteinExistence type="inferred from homology"/>
<dbReference type="GO" id="GO:0043190">
    <property type="term" value="C:ATP-binding cassette (ABC) transporter complex"/>
    <property type="evidence" value="ECO:0007669"/>
    <property type="project" value="InterPro"/>
</dbReference>
<dbReference type="Pfam" id="PF00496">
    <property type="entry name" value="SBP_bac_5"/>
    <property type="match status" value="1"/>
</dbReference>
<protein>
    <submittedName>
        <fullName evidence="6">Transporter</fullName>
    </submittedName>
</protein>
<evidence type="ECO:0000313" key="6">
    <source>
        <dbReference type="EMBL" id="PCK28575.1"/>
    </source>
</evidence>
<keyword evidence="2" id="KW-0813">Transport</keyword>
<dbReference type="PIRSF" id="PIRSF002741">
    <property type="entry name" value="MppA"/>
    <property type="match status" value="1"/>
</dbReference>
<dbReference type="InterPro" id="IPR000914">
    <property type="entry name" value="SBP_5_dom"/>
</dbReference>
<dbReference type="PANTHER" id="PTHR30290">
    <property type="entry name" value="PERIPLASMIC BINDING COMPONENT OF ABC TRANSPORTER"/>
    <property type="match status" value="1"/>
</dbReference>
<dbReference type="InterPro" id="IPR030678">
    <property type="entry name" value="Peptide/Ni-bd"/>
</dbReference>
<dbReference type="InterPro" id="IPR039424">
    <property type="entry name" value="SBP_5"/>
</dbReference>
<dbReference type="CDD" id="cd08518">
    <property type="entry name" value="PBP2_NikA_DppA_OppA_like_19"/>
    <property type="match status" value="1"/>
</dbReference>
<evidence type="ECO:0000259" key="5">
    <source>
        <dbReference type="Pfam" id="PF00496"/>
    </source>
</evidence>